<dbReference type="PANTHER" id="PTHR10953">
    <property type="entry name" value="UBIQUITIN-ACTIVATING ENZYME E1"/>
    <property type="match status" value="1"/>
</dbReference>
<proteinExistence type="inferred from homology"/>
<evidence type="ECO:0000256" key="1">
    <source>
        <dbReference type="ARBA" id="ARBA00005032"/>
    </source>
</evidence>
<dbReference type="Pfam" id="PF00899">
    <property type="entry name" value="ThiF"/>
    <property type="match status" value="1"/>
</dbReference>
<evidence type="ECO:0000256" key="4">
    <source>
        <dbReference type="PIRNR" id="PIRNR039099"/>
    </source>
</evidence>
<feature type="domain" description="THIF-type NAD/FAD binding fold" evidence="5">
    <location>
        <begin position="23"/>
        <end position="139"/>
    </location>
</feature>
<accession>A0AAI8Z0U8</accession>
<reference evidence="6" key="1">
    <citation type="submission" date="2023-11" db="EMBL/GenBank/DDBJ databases">
        <authorList>
            <person name="Alioto T."/>
            <person name="Alioto T."/>
            <person name="Gomez Garrido J."/>
        </authorList>
    </citation>
    <scope>NUCLEOTIDE SEQUENCE</scope>
</reference>
<dbReference type="PANTHER" id="PTHR10953:SF29">
    <property type="entry name" value="NEDD8-ACTIVATING ENZYME E1 REGULATORY SUBUNIT"/>
    <property type="match status" value="1"/>
</dbReference>
<sequence length="546" mass="60768">MATDLDEVPPPLQSLPTDKEKKYDRQLRLWGAPGQEALEKTHVLLINSGPGVTGVETLKNLVLPGIGRFSILDSATVSEADLGVNFFLEDSSLGKSRAEEAVKYLVELNPEVKGHAITQDVSSWLQTKDNLNPYTLVLIAAPIANSTLLGLRSELERREIPAFYLHSVGYYSSLSLQLPHAFPIVDTHPDPTATTDLRLLKPWPELLDFAKKKTANMSQMNGEEFAHIPWLCLLLRYIEQWKEVHNGNAPQSYQEKVEFRKLVRSGSASEENFDEACAAVLKTLNPPQPSSTVLNILNAPEVKHLSSHSPPFWIIASAARTFYEKHGELPLPGAVPDMKAQSETYIQLQNIYKAKARQDCSEVVAAVHELEKSISYPSSIDEKEVENFCKGAAHIHLIRGKPFSTIREGDRVSSKKLTSEMNNPDSLIALQVAFLAWDHFYDQHQSSPGQNVSNDSGDDAHQLYNYALQKILENQEPSEPFREQLKKFTTELARAGGGELHNIASLTGGMVAQEVIKVITKQYIPIDNTCLFDGIRSKSYVLSMSN</sequence>
<dbReference type="InterPro" id="IPR030667">
    <property type="entry name" value="APP-BP1"/>
</dbReference>
<name>A0AAI8Z0U8_9PEZI</name>
<keyword evidence="3 4" id="KW-0833">Ubl conjugation pathway</keyword>
<comment type="similarity">
    <text evidence="2 4">Belongs to the ubiquitin-activating E1 family. ULA1 subfamily.</text>
</comment>
<dbReference type="GO" id="GO:0045116">
    <property type="term" value="P:protein neddylation"/>
    <property type="evidence" value="ECO:0007669"/>
    <property type="project" value="UniProtKB-UniRule"/>
</dbReference>
<organism evidence="6 7">
    <name type="scientific">Lecanosticta acicola</name>
    <dbReference type="NCBI Taxonomy" id="111012"/>
    <lineage>
        <taxon>Eukaryota</taxon>
        <taxon>Fungi</taxon>
        <taxon>Dikarya</taxon>
        <taxon>Ascomycota</taxon>
        <taxon>Pezizomycotina</taxon>
        <taxon>Dothideomycetes</taxon>
        <taxon>Dothideomycetidae</taxon>
        <taxon>Mycosphaerellales</taxon>
        <taxon>Mycosphaerellaceae</taxon>
        <taxon>Lecanosticta</taxon>
    </lineage>
</organism>
<evidence type="ECO:0000259" key="5">
    <source>
        <dbReference type="Pfam" id="PF00899"/>
    </source>
</evidence>
<dbReference type="InterPro" id="IPR035985">
    <property type="entry name" value="Ubiquitin-activating_enz"/>
</dbReference>
<comment type="function">
    <text evidence="4">Regulatory subunit of the dimeric UBA3-ULA1 E1 enzyme.</text>
</comment>
<dbReference type="InterPro" id="IPR045886">
    <property type="entry name" value="ThiF/MoeB/HesA"/>
</dbReference>
<dbReference type="EMBL" id="CAVMBE010000036">
    <property type="protein sequence ID" value="CAK4030406.1"/>
    <property type="molecule type" value="Genomic_DNA"/>
</dbReference>
<comment type="pathway">
    <text evidence="1 4">Protein modification; protein neddylation.</text>
</comment>
<keyword evidence="7" id="KW-1185">Reference proteome</keyword>
<dbReference type="GO" id="GO:0019781">
    <property type="term" value="F:NEDD8 activating enzyme activity"/>
    <property type="evidence" value="ECO:0007669"/>
    <property type="project" value="UniProtKB-UniRule"/>
</dbReference>
<gene>
    <name evidence="6" type="ORF">LECACI_7A005564</name>
</gene>
<evidence type="ECO:0000313" key="7">
    <source>
        <dbReference type="Proteomes" id="UP001296104"/>
    </source>
</evidence>
<dbReference type="AlphaFoldDB" id="A0AAI8Z0U8"/>
<dbReference type="InterPro" id="IPR000594">
    <property type="entry name" value="ThiF_NAD_FAD-bd"/>
</dbReference>
<evidence type="ECO:0000313" key="6">
    <source>
        <dbReference type="EMBL" id="CAK4030406.1"/>
    </source>
</evidence>
<protein>
    <recommendedName>
        <fullName evidence="4">NEDD8-activating enzyme E1 regulatory subunit</fullName>
    </recommendedName>
</protein>
<dbReference type="PIRSF" id="PIRSF039099">
    <property type="entry name" value="APP-BP1"/>
    <property type="match status" value="1"/>
</dbReference>
<dbReference type="SUPFAM" id="SSF69572">
    <property type="entry name" value="Activating enzymes of the ubiquitin-like proteins"/>
    <property type="match status" value="1"/>
</dbReference>
<evidence type="ECO:0000256" key="3">
    <source>
        <dbReference type="ARBA" id="ARBA00022786"/>
    </source>
</evidence>
<evidence type="ECO:0000256" key="2">
    <source>
        <dbReference type="ARBA" id="ARBA00006868"/>
    </source>
</evidence>
<dbReference type="GO" id="GO:0005737">
    <property type="term" value="C:cytoplasm"/>
    <property type="evidence" value="ECO:0007669"/>
    <property type="project" value="TreeGrafter"/>
</dbReference>
<dbReference type="Gene3D" id="3.40.50.720">
    <property type="entry name" value="NAD(P)-binding Rossmann-like Domain"/>
    <property type="match status" value="2"/>
</dbReference>
<dbReference type="Proteomes" id="UP001296104">
    <property type="component" value="Unassembled WGS sequence"/>
</dbReference>
<comment type="caution">
    <text evidence="6">The sequence shown here is derived from an EMBL/GenBank/DDBJ whole genome shotgun (WGS) entry which is preliminary data.</text>
</comment>